<organism evidence="1 2">
    <name type="scientific">Paraglomus occultum</name>
    <dbReference type="NCBI Taxonomy" id="144539"/>
    <lineage>
        <taxon>Eukaryota</taxon>
        <taxon>Fungi</taxon>
        <taxon>Fungi incertae sedis</taxon>
        <taxon>Mucoromycota</taxon>
        <taxon>Glomeromycotina</taxon>
        <taxon>Glomeromycetes</taxon>
        <taxon>Paraglomerales</taxon>
        <taxon>Paraglomeraceae</taxon>
        <taxon>Paraglomus</taxon>
    </lineage>
</organism>
<dbReference type="SUPFAM" id="SSF46565">
    <property type="entry name" value="Chaperone J-domain"/>
    <property type="match status" value="1"/>
</dbReference>
<evidence type="ECO:0000313" key="1">
    <source>
        <dbReference type="EMBL" id="CAG8624283.1"/>
    </source>
</evidence>
<feature type="non-terminal residue" evidence="1">
    <location>
        <position position="1"/>
    </location>
</feature>
<reference evidence="1" key="1">
    <citation type="submission" date="2021-06" db="EMBL/GenBank/DDBJ databases">
        <authorList>
            <person name="Kallberg Y."/>
            <person name="Tangrot J."/>
            <person name="Rosling A."/>
        </authorList>
    </citation>
    <scope>NUCLEOTIDE SEQUENCE</scope>
    <source>
        <strain evidence="1">IA702</strain>
    </source>
</reference>
<name>A0A9N9GNZ2_9GLOM</name>
<accession>A0A9N9GNZ2</accession>
<sequence>EQADKKFKEIGEAYAVLSNEGEKKRYDASLASNSKFETSSDFDLKEYFETQLEVIGEEIK</sequence>
<gene>
    <name evidence="1" type="ORF">POCULU_LOCUS8574</name>
</gene>
<dbReference type="AlphaFoldDB" id="A0A9N9GNZ2"/>
<dbReference type="PROSITE" id="PS00636">
    <property type="entry name" value="DNAJ_1"/>
    <property type="match status" value="1"/>
</dbReference>
<comment type="caution">
    <text evidence="1">The sequence shown here is derived from an EMBL/GenBank/DDBJ whole genome shotgun (WGS) entry which is preliminary data.</text>
</comment>
<dbReference type="InterPro" id="IPR036869">
    <property type="entry name" value="J_dom_sf"/>
</dbReference>
<protein>
    <submittedName>
        <fullName evidence="1">8401_t:CDS:1</fullName>
    </submittedName>
</protein>
<dbReference type="Proteomes" id="UP000789572">
    <property type="component" value="Unassembled WGS sequence"/>
</dbReference>
<dbReference type="InterPro" id="IPR018253">
    <property type="entry name" value="DnaJ_domain_CS"/>
</dbReference>
<dbReference type="EMBL" id="CAJVPJ010002554">
    <property type="protein sequence ID" value="CAG8624283.1"/>
    <property type="molecule type" value="Genomic_DNA"/>
</dbReference>
<proteinExistence type="predicted"/>
<evidence type="ECO:0000313" key="2">
    <source>
        <dbReference type="Proteomes" id="UP000789572"/>
    </source>
</evidence>
<dbReference type="OrthoDB" id="445556at2759"/>
<keyword evidence="2" id="KW-1185">Reference proteome</keyword>
<dbReference type="Gene3D" id="1.10.287.110">
    <property type="entry name" value="DnaJ domain"/>
    <property type="match status" value="1"/>
</dbReference>